<organism evidence="1 2">
    <name type="scientific">Yoonia sediminilitoris</name>
    <dbReference type="NCBI Taxonomy" id="1286148"/>
    <lineage>
        <taxon>Bacteria</taxon>
        <taxon>Pseudomonadati</taxon>
        <taxon>Pseudomonadota</taxon>
        <taxon>Alphaproteobacteria</taxon>
        <taxon>Rhodobacterales</taxon>
        <taxon>Paracoccaceae</taxon>
        <taxon>Yoonia</taxon>
    </lineage>
</organism>
<proteinExistence type="predicted"/>
<reference evidence="1 2" key="1">
    <citation type="submission" date="2018-04" db="EMBL/GenBank/DDBJ databases">
        <title>Genomic Encyclopedia of Archaeal and Bacterial Type Strains, Phase II (KMG-II): from individual species to whole genera.</title>
        <authorList>
            <person name="Goeker M."/>
        </authorList>
    </citation>
    <scope>NUCLEOTIDE SEQUENCE [LARGE SCALE GENOMIC DNA]</scope>
    <source>
        <strain evidence="1 2">DSM 29955</strain>
    </source>
</reference>
<evidence type="ECO:0000313" key="2">
    <source>
        <dbReference type="Proteomes" id="UP000244523"/>
    </source>
</evidence>
<name>A0A2T6KJL9_9RHOB</name>
<comment type="caution">
    <text evidence="1">The sequence shown here is derived from an EMBL/GenBank/DDBJ whole genome shotgun (WGS) entry which is preliminary data.</text>
</comment>
<sequence length="64" mass="6930">MRTKRTCAGAAFAHAENPCIRGIAIAALQLMSPKRSIKPPELGGYEICLLLHAFPSIWIALPLT</sequence>
<keyword evidence="2" id="KW-1185">Reference proteome</keyword>
<protein>
    <submittedName>
        <fullName evidence="1">Uncharacterized protein</fullName>
    </submittedName>
</protein>
<dbReference type="AlphaFoldDB" id="A0A2T6KJL9"/>
<dbReference type="EMBL" id="QBUD01000003">
    <property type="protein sequence ID" value="PUB16163.1"/>
    <property type="molecule type" value="Genomic_DNA"/>
</dbReference>
<evidence type="ECO:0000313" key="1">
    <source>
        <dbReference type="EMBL" id="PUB16163.1"/>
    </source>
</evidence>
<dbReference type="Proteomes" id="UP000244523">
    <property type="component" value="Unassembled WGS sequence"/>
</dbReference>
<gene>
    <name evidence="1" type="ORF">C8N45_10315</name>
</gene>
<accession>A0A2T6KJL9</accession>